<gene>
    <name evidence="4" type="ORF">D3P08_05645</name>
</gene>
<evidence type="ECO:0000313" key="5">
    <source>
        <dbReference type="Proteomes" id="UP000266482"/>
    </source>
</evidence>
<evidence type="ECO:0000313" key="4">
    <source>
        <dbReference type="EMBL" id="RIX59618.1"/>
    </source>
</evidence>
<evidence type="ECO:0000259" key="3">
    <source>
        <dbReference type="Pfam" id="PF01301"/>
    </source>
</evidence>
<keyword evidence="5" id="KW-1185">Reference proteome</keyword>
<protein>
    <recommendedName>
        <fullName evidence="3">Glycoside hydrolase 35 catalytic domain-containing protein</fullName>
    </recommendedName>
</protein>
<dbReference type="Proteomes" id="UP000266482">
    <property type="component" value="Unassembled WGS sequence"/>
</dbReference>
<dbReference type="PANTHER" id="PTHR23421">
    <property type="entry name" value="BETA-GALACTOSIDASE RELATED"/>
    <property type="match status" value="1"/>
</dbReference>
<comment type="similarity">
    <text evidence="1 2">Belongs to the glycosyl hydrolase 35 family.</text>
</comment>
<evidence type="ECO:0000256" key="1">
    <source>
        <dbReference type="ARBA" id="ARBA00009809"/>
    </source>
</evidence>
<dbReference type="OrthoDB" id="9813184at2"/>
<dbReference type="PRINTS" id="PR00742">
    <property type="entry name" value="GLHYDRLASE35"/>
</dbReference>
<comment type="caution">
    <text evidence="4">The sequence shown here is derived from an EMBL/GenBank/DDBJ whole genome shotgun (WGS) entry which is preliminary data.</text>
</comment>
<accession>A0A3A1VFD1</accession>
<name>A0A3A1VFD1_9BACL</name>
<sequence length="738" mass="83840">MPVPPVPHVVLVIYYTYHVHFVLLCYSEIPNGISVPQVTMSSTREQKGWRTMYRFKAFQQPTLLQNHLNLGGANPSGERIDVTSLYFTRGGKPWIGVMGEFHFSRYNRNDWYEELCKMKAGGITLVSTYVFWIYHEEIEGEFDFAGDNDLRAFILECRRAGLDVVIRIGPWAHGECRNGGYPDWLLRKPFKLRENNPEYLEKVRVYFGKIYEQVQGLFYKDGGPIIAVQLDNELTNDAEHLAALKELAISCGMVAPLYTVTGWNAVAGAQIPVDEVVPVFGGYCDAPWDERTTQLPPSPHYFFTGMRNDTGIGADLLPARTEEDGEWQLPYERYPFATCELGGGLQSTHHRRYIVKGIDIYSLSLVKLGDGNNLIGYYVYHGGTNQIGKLSTFQESKATGYPNDYPILSYDYQTALSEYGEVREQYRMLNLLHLFVQDFQETFAPMVRVEAEHAVKRDDTSSLRYAMRTDGKSGFVFVNHYQRLAKLDDVRDVVIDTGIVTFPPIDVCGDVSFFLPFRMDLSGTVLEYATAQPICRQGDTYFFVQIPGIAAEYRLADGRSFAPEAGLASLVKAEHASIVTLTWEQALYLRRLDGELYIGEGCDLYKRDGEVRAVADGDFRIRRWNGVSFEQGFIRQPYAEPVVTFEDAAEPPFAPQHIEELHIGGERKITWQKITVKGSQGFVTIDYEGDTAQIYADGLLIADSFYYGEAWRVPARLLDGKACYLAVSEMRDDFYREF</sequence>
<organism evidence="4 5">
    <name type="scientific">Paenibacillus nanensis</name>
    <dbReference type="NCBI Taxonomy" id="393251"/>
    <lineage>
        <taxon>Bacteria</taxon>
        <taxon>Bacillati</taxon>
        <taxon>Bacillota</taxon>
        <taxon>Bacilli</taxon>
        <taxon>Bacillales</taxon>
        <taxon>Paenibacillaceae</taxon>
        <taxon>Paenibacillus</taxon>
    </lineage>
</organism>
<dbReference type="SUPFAM" id="SSF51445">
    <property type="entry name" value="(Trans)glycosidases"/>
    <property type="match status" value="1"/>
</dbReference>
<dbReference type="InterPro" id="IPR017853">
    <property type="entry name" value="GH"/>
</dbReference>
<dbReference type="InterPro" id="IPR031330">
    <property type="entry name" value="Gly_Hdrlase_35_cat"/>
</dbReference>
<proteinExistence type="inferred from homology"/>
<dbReference type="EMBL" id="QXQA01000002">
    <property type="protein sequence ID" value="RIX59618.1"/>
    <property type="molecule type" value="Genomic_DNA"/>
</dbReference>
<evidence type="ECO:0000256" key="2">
    <source>
        <dbReference type="RuleBase" id="RU003679"/>
    </source>
</evidence>
<dbReference type="GO" id="GO:0005975">
    <property type="term" value="P:carbohydrate metabolic process"/>
    <property type="evidence" value="ECO:0007669"/>
    <property type="project" value="InterPro"/>
</dbReference>
<dbReference type="Gene3D" id="3.20.20.80">
    <property type="entry name" value="Glycosidases"/>
    <property type="match status" value="1"/>
</dbReference>
<dbReference type="AlphaFoldDB" id="A0A3A1VFD1"/>
<feature type="domain" description="Glycoside hydrolase 35 catalytic" evidence="3">
    <location>
        <begin position="87"/>
        <end position="433"/>
    </location>
</feature>
<dbReference type="Pfam" id="PF01301">
    <property type="entry name" value="Glyco_hydro_35"/>
    <property type="match status" value="1"/>
</dbReference>
<dbReference type="InterPro" id="IPR001944">
    <property type="entry name" value="Glycoside_Hdrlase_35"/>
</dbReference>
<dbReference type="GO" id="GO:0004553">
    <property type="term" value="F:hydrolase activity, hydrolyzing O-glycosyl compounds"/>
    <property type="evidence" value="ECO:0007669"/>
    <property type="project" value="InterPro"/>
</dbReference>
<reference evidence="4 5" key="1">
    <citation type="submission" date="2018-09" db="EMBL/GenBank/DDBJ databases">
        <title>Paenibacillus aracenensis nov. sp. isolated from a cave in southern Spain.</title>
        <authorList>
            <person name="Jurado V."/>
            <person name="Gutierrez-Patricio S."/>
            <person name="Gonzalez-Pimentel J.L."/>
            <person name="Miller A.Z."/>
            <person name="Laiz L."/>
            <person name="Saiz-Jimenez C."/>
        </authorList>
    </citation>
    <scope>NUCLEOTIDE SEQUENCE [LARGE SCALE GENOMIC DNA]</scope>
    <source>
        <strain evidence="4 5">DSM 22867</strain>
    </source>
</reference>